<evidence type="ECO:0000313" key="2">
    <source>
        <dbReference type="EMBL" id="KAK7359774.1"/>
    </source>
</evidence>
<organism evidence="2 3">
    <name type="scientific">Canavalia gladiata</name>
    <name type="common">Sword bean</name>
    <name type="synonym">Dolichos gladiatus</name>
    <dbReference type="NCBI Taxonomy" id="3824"/>
    <lineage>
        <taxon>Eukaryota</taxon>
        <taxon>Viridiplantae</taxon>
        <taxon>Streptophyta</taxon>
        <taxon>Embryophyta</taxon>
        <taxon>Tracheophyta</taxon>
        <taxon>Spermatophyta</taxon>
        <taxon>Magnoliopsida</taxon>
        <taxon>eudicotyledons</taxon>
        <taxon>Gunneridae</taxon>
        <taxon>Pentapetalae</taxon>
        <taxon>rosids</taxon>
        <taxon>fabids</taxon>
        <taxon>Fabales</taxon>
        <taxon>Fabaceae</taxon>
        <taxon>Papilionoideae</taxon>
        <taxon>50 kb inversion clade</taxon>
        <taxon>NPAAA clade</taxon>
        <taxon>indigoferoid/millettioid clade</taxon>
        <taxon>Phaseoleae</taxon>
        <taxon>Canavalia</taxon>
    </lineage>
</organism>
<proteinExistence type="predicted"/>
<dbReference type="Proteomes" id="UP001367508">
    <property type="component" value="Unassembled WGS sequence"/>
</dbReference>
<dbReference type="AlphaFoldDB" id="A0AAN9MRY9"/>
<protein>
    <submittedName>
        <fullName evidence="2">Uncharacterized protein</fullName>
    </submittedName>
</protein>
<feature type="compositionally biased region" description="Basic residues" evidence="1">
    <location>
        <begin position="7"/>
        <end position="22"/>
    </location>
</feature>
<gene>
    <name evidence="2" type="ORF">VNO77_01739</name>
</gene>
<sequence>MKEQLQRQKHIKNSRNHLHLRRRPIATLSERLQLLGVKPKRLHGEWMMLEPSCEKKRRQEDMQIQTTEPIGAMIEEKGDTNGPNVGSDHSQHTYVTHVTLGEGESFAAQLRQNDSEQ</sequence>
<evidence type="ECO:0000313" key="3">
    <source>
        <dbReference type="Proteomes" id="UP001367508"/>
    </source>
</evidence>
<keyword evidence="3" id="KW-1185">Reference proteome</keyword>
<name>A0AAN9MRY9_CANGL</name>
<evidence type="ECO:0000256" key="1">
    <source>
        <dbReference type="SAM" id="MobiDB-lite"/>
    </source>
</evidence>
<dbReference type="EMBL" id="JAYMYQ010000001">
    <property type="protein sequence ID" value="KAK7359774.1"/>
    <property type="molecule type" value="Genomic_DNA"/>
</dbReference>
<reference evidence="2 3" key="1">
    <citation type="submission" date="2024-01" db="EMBL/GenBank/DDBJ databases">
        <title>The genomes of 5 underutilized Papilionoideae crops provide insights into root nodulation and disease resistanc.</title>
        <authorList>
            <person name="Jiang F."/>
        </authorList>
    </citation>
    <scope>NUCLEOTIDE SEQUENCE [LARGE SCALE GENOMIC DNA]</scope>
    <source>
        <strain evidence="2">LVBAO_FW01</strain>
        <tissue evidence="2">Leaves</tissue>
    </source>
</reference>
<feature type="region of interest" description="Disordered" evidence="1">
    <location>
        <begin position="1"/>
        <end position="22"/>
    </location>
</feature>
<comment type="caution">
    <text evidence="2">The sequence shown here is derived from an EMBL/GenBank/DDBJ whole genome shotgun (WGS) entry which is preliminary data.</text>
</comment>
<accession>A0AAN9MRY9</accession>